<dbReference type="InterPro" id="IPR023393">
    <property type="entry name" value="START-like_dom_sf"/>
</dbReference>
<dbReference type="InterPro" id="IPR013538">
    <property type="entry name" value="ASHA1/2-like_C"/>
</dbReference>
<evidence type="ECO:0000256" key="1">
    <source>
        <dbReference type="ARBA" id="ARBA00006817"/>
    </source>
</evidence>
<organism evidence="3">
    <name type="scientific">uncultured Mycobacterium sp</name>
    <dbReference type="NCBI Taxonomy" id="171292"/>
    <lineage>
        <taxon>Bacteria</taxon>
        <taxon>Bacillati</taxon>
        <taxon>Actinomycetota</taxon>
        <taxon>Actinomycetes</taxon>
        <taxon>Mycobacteriales</taxon>
        <taxon>Mycobacteriaceae</taxon>
        <taxon>Mycobacterium</taxon>
        <taxon>environmental samples</taxon>
    </lineage>
</organism>
<gene>
    <name evidence="3" type="ORF">MHPYR_670006</name>
</gene>
<dbReference type="AlphaFoldDB" id="A0A1Y5PS55"/>
<protein>
    <submittedName>
        <fullName evidence="3">Activator of Hsp90 ATPase 1 family protein</fullName>
    </submittedName>
</protein>
<feature type="domain" description="Activator of Hsp90 ATPase homologue 1/2-like C-terminal" evidence="2">
    <location>
        <begin position="25"/>
        <end position="146"/>
    </location>
</feature>
<dbReference type="Pfam" id="PF08327">
    <property type="entry name" value="AHSA1"/>
    <property type="match status" value="1"/>
</dbReference>
<sequence>MTTRDGLISINDDRAVLTFERRLPHPIERVWAAITDPAERGQWMGDTTVDGREGGTIEMVPAAPPIPADQKRMTGRILVWDPPHVFEHEWNQRIVEPGVVRYELRPDGSDPPGTLLRFSHRGLGVRNANGFRPGTHAYLDRLEAHLSGAAIPDWQLRYREVAESTYGGQTW</sequence>
<dbReference type="Gene3D" id="3.30.530.20">
    <property type="match status" value="1"/>
</dbReference>
<accession>A0A1Y5PS55</accession>
<evidence type="ECO:0000313" key="3">
    <source>
        <dbReference type="EMBL" id="SBS79011.1"/>
    </source>
</evidence>
<reference evidence="3" key="1">
    <citation type="submission" date="2016-03" db="EMBL/GenBank/DDBJ databases">
        <authorList>
            <person name="Ploux O."/>
        </authorList>
    </citation>
    <scope>NUCLEOTIDE SEQUENCE</scope>
    <source>
        <strain evidence="3">UC10</strain>
    </source>
</reference>
<dbReference type="EMBL" id="FLQS01000064">
    <property type="protein sequence ID" value="SBS79011.1"/>
    <property type="molecule type" value="Genomic_DNA"/>
</dbReference>
<dbReference type="CDD" id="cd08899">
    <property type="entry name" value="SRPBCC_CalC_Aha1-like_6"/>
    <property type="match status" value="1"/>
</dbReference>
<name>A0A1Y5PS55_9MYCO</name>
<proteinExistence type="inferred from homology"/>
<evidence type="ECO:0000259" key="2">
    <source>
        <dbReference type="Pfam" id="PF08327"/>
    </source>
</evidence>
<comment type="similarity">
    <text evidence="1">Belongs to the AHA1 family.</text>
</comment>
<dbReference type="SUPFAM" id="SSF55961">
    <property type="entry name" value="Bet v1-like"/>
    <property type="match status" value="1"/>
</dbReference>